<accession>A0ABQ3BP84</accession>
<dbReference type="Proteomes" id="UP000615593">
    <property type="component" value="Unassembled WGS sequence"/>
</dbReference>
<dbReference type="PROSITE" id="PS51257">
    <property type="entry name" value="PROKAR_LIPOPROTEIN"/>
    <property type="match status" value="1"/>
</dbReference>
<evidence type="ECO:0000313" key="1">
    <source>
        <dbReference type="EMBL" id="GGZ53102.1"/>
    </source>
</evidence>
<proteinExistence type="predicted"/>
<keyword evidence="2" id="KW-1185">Reference proteome</keyword>
<dbReference type="Gene3D" id="3.80.10.10">
    <property type="entry name" value="Ribonuclease Inhibitor"/>
    <property type="match status" value="1"/>
</dbReference>
<dbReference type="GeneID" id="94369017"/>
<name>A0ABQ3BP84_9FLAO</name>
<dbReference type="Pfam" id="PF23952">
    <property type="entry name" value="LRR_EndoS"/>
    <property type="match status" value="1"/>
</dbReference>
<dbReference type="InterPro" id="IPR032675">
    <property type="entry name" value="LRR_dom_sf"/>
</dbReference>
<protein>
    <submittedName>
        <fullName evidence="1">Uncharacterized protein</fullName>
    </submittedName>
</protein>
<evidence type="ECO:0000313" key="2">
    <source>
        <dbReference type="Proteomes" id="UP000615593"/>
    </source>
</evidence>
<organism evidence="1 2">
    <name type="scientific">Mesonia mobilis</name>
    <dbReference type="NCBI Taxonomy" id="369791"/>
    <lineage>
        <taxon>Bacteria</taxon>
        <taxon>Pseudomonadati</taxon>
        <taxon>Bacteroidota</taxon>
        <taxon>Flavobacteriia</taxon>
        <taxon>Flavobacteriales</taxon>
        <taxon>Flavobacteriaceae</taxon>
        <taxon>Mesonia</taxon>
    </lineage>
</organism>
<dbReference type="RefSeq" id="WP_051191226.1">
    <property type="nucleotide sequence ID" value="NZ_BMWY01000003.1"/>
</dbReference>
<dbReference type="SUPFAM" id="SSF52058">
    <property type="entry name" value="L domain-like"/>
    <property type="match status" value="1"/>
</dbReference>
<gene>
    <name evidence="1" type="ORF">GCM10008088_13490</name>
</gene>
<dbReference type="EMBL" id="BMWY01000003">
    <property type="protein sequence ID" value="GGZ53102.1"/>
    <property type="molecule type" value="Genomic_DNA"/>
</dbReference>
<comment type="caution">
    <text evidence="1">The sequence shown here is derived from an EMBL/GenBank/DDBJ whole genome shotgun (WGS) entry which is preliminary data.</text>
</comment>
<sequence length="197" mass="22025">MNKRLFSLAAMVIISFYSCSSDDENQSSEENLETYVFIPDANFKAALVENTAINTNEDEEISESEAAAFDGNLAINGRNIEMLTGIEAFENIQVLSAFNNAITEVDLSSNLALTQVLLEHNQLTTLDVSMLPLLEDLKVHTNDLQSLNVANGNNENFTRMEAHNNEDLYCIVIDEDFEPTSSWNKDLATNYSFYTCL</sequence>
<reference evidence="2" key="1">
    <citation type="journal article" date="2019" name="Int. J. Syst. Evol. Microbiol.">
        <title>The Global Catalogue of Microorganisms (GCM) 10K type strain sequencing project: providing services to taxonomists for standard genome sequencing and annotation.</title>
        <authorList>
            <consortium name="The Broad Institute Genomics Platform"/>
            <consortium name="The Broad Institute Genome Sequencing Center for Infectious Disease"/>
            <person name="Wu L."/>
            <person name="Ma J."/>
        </authorList>
    </citation>
    <scope>NUCLEOTIDE SEQUENCE [LARGE SCALE GENOMIC DNA]</scope>
    <source>
        <strain evidence="2">KCTC 12708</strain>
    </source>
</reference>